<dbReference type="AlphaFoldDB" id="A0A1D1W0V4"/>
<comment type="caution">
    <text evidence="1">The sequence shown here is derived from an EMBL/GenBank/DDBJ whole genome shotgun (WGS) entry which is preliminary data.</text>
</comment>
<evidence type="ECO:0000313" key="2">
    <source>
        <dbReference type="Proteomes" id="UP000186922"/>
    </source>
</evidence>
<reference evidence="1 2" key="1">
    <citation type="journal article" date="2016" name="Nat. Commun.">
        <title>Extremotolerant tardigrade genome and improved radiotolerance of human cultured cells by tardigrade-unique protein.</title>
        <authorList>
            <person name="Hashimoto T."/>
            <person name="Horikawa D.D."/>
            <person name="Saito Y."/>
            <person name="Kuwahara H."/>
            <person name="Kozuka-Hata H."/>
            <person name="Shin-I T."/>
            <person name="Minakuchi Y."/>
            <person name="Ohishi K."/>
            <person name="Motoyama A."/>
            <person name="Aizu T."/>
            <person name="Enomoto A."/>
            <person name="Kondo K."/>
            <person name="Tanaka S."/>
            <person name="Hara Y."/>
            <person name="Koshikawa S."/>
            <person name="Sagara H."/>
            <person name="Miura T."/>
            <person name="Yokobori S."/>
            <person name="Miyagawa K."/>
            <person name="Suzuki Y."/>
            <person name="Kubo T."/>
            <person name="Oyama M."/>
            <person name="Kohara Y."/>
            <person name="Fujiyama A."/>
            <person name="Arakawa K."/>
            <person name="Katayama T."/>
            <person name="Toyoda A."/>
            <person name="Kunieda T."/>
        </authorList>
    </citation>
    <scope>NUCLEOTIDE SEQUENCE [LARGE SCALE GENOMIC DNA]</scope>
    <source>
        <strain evidence="1 2">YOKOZUNA-1</strain>
    </source>
</reference>
<accession>A0A1D1W0V4</accession>
<protein>
    <submittedName>
        <fullName evidence="1">Uncharacterized protein</fullName>
    </submittedName>
</protein>
<gene>
    <name evidence="1" type="primary">RvY_14788-1</name>
    <name evidence="1" type="synonym">RvY_14788.1</name>
    <name evidence="1" type="ORF">RvY_14788</name>
</gene>
<dbReference type="EMBL" id="BDGG01000011">
    <property type="protein sequence ID" value="GAV04519.1"/>
    <property type="molecule type" value="Genomic_DNA"/>
</dbReference>
<name>A0A1D1W0V4_RAMVA</name>
<evidence type="ECO:0000313" key="1">
    <source>
        <dbReference type="EMBL" id="GAV04519.1"/>
    </source>
</evidence>
<dbReference type="Proteomes" id="UP000186922">
    <property type="component" value="Unassembled WGS sequence"/>
</dbReference>
<organism evidence="1 2">
    <name type="scientific">Ramazzottius varieornatus</name>
    <name type="common">Water bear</name>
    <name type="synonym">Tardigrade</name>
    <dbReference type="NCBI Taxonomy" id="947166"/>
    <lineage>
        <taxon>Eukaryota</taxon>
        <taxon>Metazoa</taxon>
        <taxon>Ecdysozoa</taxon>
        <taxon>Tardigrada</taxon>
        <taxon>Eutardigrada</taxon>
        <taxon>Parachela</taxon>
        <taxon>Hypsibioidea</taxon>
        <taxon>Ramazzottiidae</taxon>
        <taxon>Ramazzottius</taxon>
    </lineage>
</organism>
<sequence>MAITSMPYATLNNNSFDNSQCVFPYRQNRSSGKEQRVDTWKDNGDAFARRSRMAIRDYSSLPWARS</sequence>
<proteinExistence type="predicted"/>
<keyword evidence="2" id="KW-1185">Reference proteome</keyword>